<dbReference type="PANTHER" id="PTHR34144">
    <property type="entry name" value="CHROMOSOME 8, WHOLE GENOME SHOTGUN SEQUENCE"/>
    <property type="match status" value="1"/>
</dbReference>
<comment type="caution">
    <text evidence="2">The sequence shown here is derived from an EMBL/GenBank/DDBJ whole genome shotgun (WGS) entry which is preliminary data.</text>
</comment>
<accession>A0A9W8ILI0</accession>
<dbReference type="InterPro" id="IPR021047">
    <property type="entry name" value="Mannosyltransferase_CMT1"/>
</dbReference>
<sequence length="410" mass="46641">MQPNFSSLRRRPFLLSLGLVVLAVVGIVGLHLFDYDYFSLTAYNLPVGVDGPVARAMFEAYLQRTHRKIHNEGVRGFCSQDNFDREFIASVEQRYGDIIHGGMGPIFIAANLHNSQKVLPNMALQLLALADTLGHDRVFLSIYENGSRDRTKEILRQFDSTLSALGIAHRIFTDNKRKPRHIHRIEYLAKVRNLALEPLHSNGTKYGRVLFINDIFFCMTDLLELLFQSRAHSAHLTCAEDFDMYNGGPGLYDTWVTRDIRGKAPKKEMHRLTKDDLSMVAQMRDRPFQVQCCWNGAAVIDARVFHGDDGLRFRRSAEGECSASECSLFCNDMWAKGFRRTVMVPRVKVSYDIRTRDMLRMPAFFPADTPFNSPAVEKITFRSGPDKVACRPLNGMDSHNPDGPEVYVKI</sequence>
<evidence type="ECO:0000256" key="1">
    <source>
        <dbReference type="SAM" id="Phobius"/>
    </source>
</evidence>
<feature type="transmembrane region" description="Helical" evidence="1">
    <location>
        <begin position="12"/>
        <end position="33"/>
    </location>
</feature>
<keyword evidence="1" id="KW-1133">Transmembrane helix</keyword>
<dbReference type="AlphaFoldDB" id="A0A9W8ILI0"/>
<evidence type="ECO:0008006" key="4">
    <source>
        <dbReference type="Google" id="ProtNLM"/>
    </source>
</evidence>
<keyword evidence="3" id="KW-1185">Reference proteome</keyword>
<keyword evidence="1" id="KW-0472">Membrane</keyword>
<evidence type="ECO:0000313" key="3">
    <source>
        <dbReference type="Proteomes" id="UP001140074"/>
    </source>
</evidence>
<dbReference type="InterPro" id="IPR029044">
    <property type="entry name" value="Nucleotide-diphossugar_trans"/>
</dbReference>
<organism evidence="2 3">
    <name type="scientific">Coemansia aciculifera</name>
    <dbReference type="NCBI Taxonomy" id="417176"/>
    <lineage>
        <taxon>Eukaryota</taxon>
        <taxon>Fungi</taxon>
        <taxon>Fungi incertae sedis</taxon>
        <taxon>Zoopagomycota</taxon>
        <taxon>Kickxellomycotina</taxon>
        <taxon>Kickxellomycetes</taxon>
        <taxon>Kickxellales</taxon>
        <taxon>Kickxellaceae</taxon>
        <taxon>Coemansia</taxon>
    </lineage>
</organism>
<protein>
    <recommendedName>
        <fullName evidence="4">Alpha-1,3-mannosyltransferase CMT1</fullName>
    </recommendedName>
</protein>
<dbReference type="SUPFAM" id="SSF53448">
    <property type="entry name" value="Nucleotide-diphospho-sugar transferases"/>
    <property type="match status" value="1"/>
</dbReference>
<evidence type="ECO:0000313" key="2">
    <source>
        <dbReference type="EMBL" id="KAJ2860571.1"/>
    </source>
</evidence>
<dbReference type="Proteomes" id="UP001140074">
    <property type="component" value="Unassembled WGS sequence"/>
</dbReference>
<keyword evidence="1" id="KW-0812">Transmembrane</keyword>
<dbReference type="PANTHER" id="PTHR34144:SF7">
    <property type="entry name" value="EXPORT PROTEIN (CAP59), PUTATIVE (AFU_ORTHOLOGUE AFUA_7G05020)-RELATED"/>
    <property type="match status" value="1"/>
</dbReference>
<dbReference type="Pfam" id="PF11735">
    <property type="entry name" value="CAP59_mtransfer"/>
    <property type="match status" value="1"/>
</dbReference>
<name>A0A9W8ILI0_9FUNG</name>
<reference evidence="2" key="1">
    <citation type="submission" date="2022-07" db="EMBL/GenBank/DDBJ databases">
        <title>Phylogenomic reconstructions and comparative analyses of Kickxellomycotina fungi.</title>
        <authorList>
            <person name="Reynolds N.K."/>
            <person name="Stajich J.E."/>
            <person name="Barry K."/>
            <person name="Grigoriev I.V."/>
            <person name="Crous P."/>
            <person name="Smith M.E."/>
        </authorList>
    </citation>
    <scope>NUCLEOTIDE SEQUENCE</scope>
    <source>
        <strain evidence="2">RSA 476</strain>
    </source>
</reference>
<gene>
    <name evidence="2" type="ORF">GGH94_005422</name>
</gene>
<dbReference type="EMBL" id="JANBUY010000287">
    <property type="protein sequence ID" value="KAJ2860571.1"/>
    <property type="molecule type" value="Genomic_DNA"/>
</dbReference>
<proteinExistence type="predicted"/>